<dbReference type="Pfam" id="PF01326">
    <property type="entry name" value="PPDK_N"/>
    <property type="match status" value="1"/>
</dbReference>
<dbReference type="RefSeq" id="WP_379515537.1">
    <property type="nucleotide sequence ID" value="NZ_JBHSPA010000023.1"/>
</dbReference>
<dbReference type="PANTHER" id="PTHR43615">
    <property type="entry name" value="PHOSPHOENOLPYRUVATE SYNTHASE-RELATED"/>
    <property type="match status" value="1"/>
</dbReference>
<evidence type="ECO:0000313" key="4">
    <source>
        <dbReference type="EMBL" id="MFC5826028.1"/>
    </source>
</evidence>
<evidence type="ECO:0000259" key="2">
    <source>
        <dbReference type="Pfam" id="PF00391"/>
    </source>
</evidence>
<gene>
    <name evidence="4" type="primary">rph</name>
    <name evidence="4" type="ORF">ACFPZ3_19355</name>
</gene>
<dbReference type="NCBIfam" id="NF004878">
    <property type="entry name" value="PRK06241.1-3"/>
    <property type="match status" value="1"/>
</dbReference>
<dbReference type="NCBIfam" id="NF004877">
    <property type="entry name" value="PRK06241.1-2"/>
    <property type="match status" value="1"/>
</dbReference>
<feature type="region of interest" description="Disordered" evidence="1">
    <location>
        <begin position="248"/>
        <end position="271"/>
    </location>
</feature>
<dbReference type="SUPFAM" id="SSF52009">
    <property type="entry name" value="Phosphohistidine domain"/>
    <property type="match status" value="1"/>
</dbReference>
<dbReference type="InterPro" id="IPR002192">
    <property type="entry name" value="PPDK_AMP/ATP-bd"/>
</dbReference>
<protein>
    <submittedName>
        <fullName evidence="4">Rifamycin-inactivating phosphotransferase</fullName>
        <ecNumber evidence="4">2.7.9.6</ecNumber>
    </submittedName>
</protein>
<accession>A0ABW1CMD6</accession>
<dbReference type="SUPFAM" id="SSF56059">
    <property type="entry name" value="Glutathione synthetase ATP-binding domain-like"/>
    <property type="match status" value="1"/>
</dbReference>
<sequence>MGAYVLGFHDIDKTQLTLVGGKGANLGELSAIGEVRVPYGFCVTTEAYQEVVEGDPSISALIDGLAGLRADDRAGIAAACTRLRAAIESLTVPEEIQHEVIRHLQDAGGEDVPCAVRSSATAEDLPSSSFAGQQDTYLNVRGTEALIDSVRRCWASLFTDRATAYRIQNGFDHRAVRLSVVVQQMIFPDAAGIMFTADPVSANRRVTSIDAGFGLGEAFVSGLVNADNYRVKAGQIIDKKIVEQTKELRASASGGTQEQPIEPERRSAQKLSDGQILRLESLGRRIESHFGKPQDIEWALCDGRFYVLQSRPITTLYPVPPAHDDKNHVYVSYGHRQMMTDAFAPLGLSLFSLLHDKLGRTAGVVAGNRFYKDVSAELTSAWARPATLKSLGQVDVLMANALRTVLKRKDFVASLAHGKTSMLDFGEGGPLPIVRQYLKLAREDDPGVVPDLIARTEATVDRLRRGLAGKSGEELFEAIIDDHDVLAELTFDPRSVAAAFLGIQSVNWVNKHMEAWLGEKNAADAISQSADHNVVAAMGLGLLDVADVVREHPDVMRYLESAERDTFFAGLARFEGGDLVKDAIQDYLRTYGMHCAGDIDITRTRWSEDPTLLVPLLLGNIKNFPPGERERKAEQGRAEARRTIDDLLDRLRKLPGGAGKAKKAARKMSLIRHFIGYREYSKHSLLLRYEIYKRALMEEAGKLVERGIIKRPEDVYFLSLEELRKVVGTGELDYSIISRRREAHETYQKLVPPRVITSEGEVISGEYDAGTLPEGALAGIAVSSGVVEGRARVILSMEQADVQEGDILVTVFTDPSWSPLFVSVKGVVMEVGGVMTHGAVVAREYGLPAVVGVEGATRRIEDGQLIRVNGSEGYVEILPIAKDNPKDA</sequence>
<name>A0ABW1CMD6_9ACTN</name>
<comment type="caution">
    <text evidence="4">The sequence shown here is derived from an EMBL/GenBank/DDBJ whole genome shotgun (WGS) entry which is preliminary data.</text>
</comment>
<dbReference type="Gene3D" id="3.50.30.10">
    <property type="entry name" value="Phosphohistidine domain"/>
    <property type="match status" value="1"/>
</dbReference>
<dbReference type="Gene3D" id="3.30.470.20">
    <property type="entry name" value="ATP-grasp fold, B domain"/>
    <property type="match status" value="1"/>
</dbReference>
<dbReference type="Pfam" id="PF00391">
    <property type="entry name" value="PEP-utilizers"/>
    <property type="match status" value="1"/>
</dbReference>
<dbReference type="InterPro" id="IPR036637">
    <property type="entry name" value="Phosphohistidine_dom_sf"/>
</dbReference>
<dbReference type="GO" id="GO:0016740">
    <property type="term" value="F:transferase activity"/>
    <property type="evidence" value="ECO:0007669"/>
    <property type="project" value="UniProtKB-KW"/>
</dbReference>
<organism evidence="4 5">
    <name type="scientific">Nonomuraea insulae</name>
    <dbReference type="NCBI Taxonomy" id="1616787"/>
    <lineage>
        <taxon>Bacteria</taxon>
        <taxon>Bacillati</taxon>
        <taxon>Actinomycetota</taxon>
        <taxon>Actinomycetes</taxon>
        <taxon>Streptosporangiales</taxon>
        <taxon>Streptosporangiaceae</taxon>
        <taxon>Nonomuraea</taxon>
    </lineage>
</organism>
<dbReference type="Gene3D" id="3.30.1490.20">
    <property type="entry name" value="ATP-grasp fold, A domain"/>
    <property type="match status" value="1"/>
</dbReference>
<reference evidence="5" key="1">
    <citation type="journal article" date="2019" name="Int. J. Syst. Evol. Microbiol.">
        <title>The Global Catalogue of Microorganisms (GCM) 10K type strain sequencing project: providing services to taxonomists for standard genome sequencing and annotation.</title>
        <authorList>
            <consortium name="The Broad Institute Genomics Platform"/>
            <consortium name="The Broad Institute Genome Sequencing Center for Infectious Disease"/>
            <person name="Wu L."/>
            <person name="Ma J."/>
        </authorList>
    </citation>
    <scope>NUCLEOTIDE SEQUENCE [LARGE SCALE GENOMIC DNA]</scope>
    <source>
        <strain evidence="5">CCUG 53903</strain>
    </source>
</reference>
<dbReference type="EMBL" id="JBHSPA010000023">
    <property type="protein sequence ID" value="MFC5826028.1"/>
    <property type="molecule type" value="Genomic_DNA"/>
</dbReference>
<dbReference type="EC" id="2.7.9.6" evidence="4"/>
<keyword evidence="5" id="KW-1185">Reference proteome</keyword>
<dbReference type="PANTHER" id="PTHR43615:SF1">
    <property type="entry name" value="PPDK_N DOMAIN-CONTAINING PROTEIN"/>
    <property type="match status" value="1"/>
</dbReference>
<feature type="domain" description="PEP-utilising enzyme mobile" evidence="2">
    <location>
        <begin position="803"/>
        <end position="873"/>
    </location>
</feature>
<dbReference type="Proteomes" id="UP001596058">
    <property type="component" value="Unassembled WGS sequence"/>
</dbReference>
<dbReference type="InterPro" id="IPR013815">
    <property type="entry name" value="ATP_grasp_subdomain_1"/>
</dbReference>
<dbReference type="InterPro" id="IPR008279">
    <property type="entry name" value="PEP-util_enz_mobile_dom"/>
</dbReference>
<dbReference type="InterPro" id="IPR051549">
    <property type="entry name" value="PEP_Utilizing_Enz"/>
</dbReference>
<proteinExistence type="predicted"/>
<dbReference type="NCBIfam" id="NF004879">
    <property type="entry name" value="PRK06241.1-4"/>
    <property type="match status" value="1"/>
</dbReference>
<keyword evidence="4" id="KW-0808">Transferase</keyword>
<evidence type="ECO:0000313" key="5">
    <source>
        <dbReference type="Proteomes" id="UP001596058"/>
    </source>
</evidence>
<evidence type="ECO:0000259" key="3">
    <source>
        <dbReference type="Pfam" id="PF01326"/>
    </source>
</evidence>
<dbReference type="NCBIfam" id="NF041857">
    <property type="entry name" value="RIF_Ptrans_rph"/>
    <property type="match status" value="1"/>
</dbReference>
<evidence type="ECO:0000256" key="1">
    <source>
        <dbReference type="SAM" id="MobiDB-lite"/>
    </source>
</evidence>
<feature type="domain" description="Pyruvate phosphate dikinase AMP/ATP-binding" evidence="3">
    <location>
        <begin position="18"/>
        <end position="316"/>
    </location>
</feature>